<evidence type="ECO:0000256" key="5">
    <source>
        <dbReference type="ARBA" id="ARBA00022927"/>
    </source>
</evidence>
<dbReference type="PANTHER" id="PTHR33910:SF1">
    <property type="entry name" value="PROTEIN TRANSLOCASE SUBUNIT SECE"/>
    <property type="match status" value="1"/>
</dbReference>
<keyword evidence="2 9" id="KW-0813">Transport</keyword>
<evidence type="ECO:0000313" key="11">
    <source>
        <dbReference type="Proteomes" id="UP000177091"/>
    </source>
</evidence>
<evidence type="ECO:0000313" key="10">
    <source>
        <dbReference type="EMBL" id="OGM04561.1"/>
    </source>
</evidence>
<evidence type="ECO:0000256" key="8">
    <source>
        <dbReference type="ARBA" id="ARBA00023136"/>
    </source>
</evidence>
<dbReference type="Gene3D" id="1.20.5.1030">
    <property type="entry name" value="Preprotein translocase secy subunit"/>
    <property type="match status" value="1"/>
</dbReference>
<organism evidence="10 11">
    <name type="scientific">Candidatus Woesebacteria bacterium GWA1_42_12</name>
    <dbReference type="NCBI Taxonomy" id="1802472"/>
    <lineage>
        <taxon>Bacteria</taxon>
        <taxon>Candidatus Woeseibacteriota</taxon>
    </lineage>
</organism>
<dbReference type="GO" id="GO:0005886">
    <property type="term" value="C:plasma membrane"/>
    <property type="evidence" value="ECO:0007669"/>
    <property type="project" value="UniProtKB-SubCell"/>
</dbReference>
<evidence type="ECO:0000256" key="1">
    <source>
        <dbReference type="ARBA" id="ARBA00004370"/>
    </source>
</evidence>
<keyword evidence="7 9" id="KW-0811">Translocation</keyword>
<accession>A0A1F7WNY5</accession>
<comment type="subcellular location">
    <subcellularLocation>
        <location evidence="9">Cell membrane</location>
        <topology evidence="9">Single-pass membrane protein</topology>
    </subcellularLocation>
    <subcellularLocation>
        <location evidence="1">Membrane</location>
    </subcellularLocation>
</comment>
<keyword evidence="5 9" id="KW-0653">Protein transport</keyword>
<comment type="similarity">
    <text evidence="9">Belongs to the SecE/SEC61-gamma family.</text>
</comment>
<comment type="caution">
    <text evidence="10">The sequence shown here is derived from an EMBL/GenBank/DDBJ whole genome shotgun (WGS) entry which is preliminary data.</text>
</comment>
<protein>
    <recommendedName>
        <fullName evidence="9">Protein translocase subunit SecE</fullName>
    </recommendedName>
</protein>
<evidence type="ECO:0000256" key="3">
    <source>
        <dbReference type="ARBA" id="ARBA00022475"/>
    </source>
</evidence>
<evidence type="ECO:0000256" key="9">
    <source>
        <dbReference type="HAMAP-Rule" id="MF_00422"/>
    </source>
</evidence>
<keyword evidence="8 9" id="KW-0472">Membrane</keyword>
<dbReference type="AlphaFoldDB" id="A0A1F7WNY5"/>
<dbReference type="InterPro" id="IPR005807">
    <property type="entry name" value="SecE_bac"/>
</dbReference>
<gene>
    <name evidence="9" type="primary">secE</name>
    <name evidence="10" type="ORF">A2112_00845</name>
</gene>
<dbReference type="GO" id="GO:0009306">
    <property type="term" value="P:protein secretion"/>
    <property type="evidence" value="ECO:0007669"/>
    <property type="project" value="UniProtKB-UniRule"/>
</dbReference>
<comment type="function">
    <text evidence="9">Essential subunit of the Sec protein translocation channel SecYEG. Clamps together the 2 halves of SecY. May contact the channel plug during translocation.</text>
</comment>
<name>A0A1F7WNY5_9BACT</name>
<dbReference type="HAMAP" id="MF_00422">
    <property type="entry name" value="SecE"/>
    <property type="match status" value="1"/>
</dbReference>
<keyword evidence="6 9" id="KW-1133">Transmembrane helix</keyword>
<sequence>MKQVLSYFSEVKLELSKVTWPKREEVIKLTLIVFLISAAVGFYAGSLDYLLTKVLELVVAR</sequence>
<comment type="subunit">
    <text evidence="9">Component of the Sec protein translocase complex. Heterotrimer consisting of SecY, SecE and SecG subunits. The heterotrimers can form oligomers, although 1 heterotrimer is thought to be able to translocate proteins. Interacts with the ribosome. Interacts with SecDF, and other proteins may be involved. Interacts with SecA.</text>
</comment>
<evidence type="ECO:0000256" key="4">
    <source>
        <dbReference type="ARBA" id="ARBA00022692"/>
    </source>
</evidence>
<dbReference type="PANTHER" id="PTHR33910">
    <property type="entry name" value="PROTEIN TRANSLOCASE SUBUNIT SECE"/>
    <property type="match status" value="1"/>
</dbReference>
<reference evidence="10 11" key="1">
    <citation type="journal article" date="2016" name="Nat. Commun.">
        <title>Thousands of microbial genomes shed light on interconnected biogeochemical processes in an aquifer system.</title>
        <authorList>
            <person name="Anantharaman K."/>
            <person name="Brown C.T."/>
            <person name="Hug L.A."/>
            <person name="Sharon I."/>
            <person name="Castelle C.J."/>
            <person name="Probst A.J."/>
            <person name="Thomas B.C."/>
            <person name="Singh A."/>
            <person name="Wilkins M.J."/>
            <person name="Karaoz U."/>
            <person name="Brodie E.L."/>
            <person name="Williams K.H."/>
            <person name="Hubbard S.S."/>
            <person name="Banfield J.F."/>
        </authorList>
    </citation>
    <scope>NUCLEOTIDE SEQUENCE [LARGE SCALE GENOMIC DNA]</scope>
</reference>
<dbReference type="Proteomes" id="UP000177091">
    <property type="component" value="Unassembled WGS sequence"/>
</dbReference>
<dbReference type="NCBIfam" id="TIGR00964">
    <property type="entry name" value="secE_bact"/>
    <property type="match status" value="1"/>
</dbReference>
<dbReference type="InterPro" id="IPR038379">
    <property type="entry name" value="SecE_sf"/>
</dbReference>
<proteinExistence type="inferred from homology"/>
<keyword evidence="4 9" id="KW-0812">Transmembrane</keyword>
<evidence type="ECO:0000256" key="2">
    <source>
        <dbReference type="ARBA" id="ARBA00022448"/>
    </source>
</evidence>
<dbReference type="GO" id="GO:0043952">
    <property type="term" value="P:protein transport by the Sec complex"/>
    <property type="evidence" value="ECO:0007669"/>
    <property type="project" value="UniProtKB-UniRule"/>
</dbReference>
<dbReference type="InterPro" id="IPR001901">
    <property type="entry name" value="Translocase_SecE/Sec61-g"/>
</dbReference>
<dbReference type="Pfam" id="PF00584">
    <property type="entry name" value="SecE"/>
    <property type="match status" value="1"/>
</dbReference>
<keyword evidence="3 9" id="KW-1003">Cell membrane</keyword>
<dbReference type="GO" id="GO:0065002">
    <property type="term" value="P:intracellular protein transmembrane transport"/>
    <property type="evidence" value="ECO:0007669"/>
    <property type="project" value="UniProtKB-UniRule"/>
</dbReference>
<dbReference type="EMBL" id="MGFK01000010">
    <property type="protein sequence ID" value="OGM04561.1"/>
    <property type="molecule type" value="Genomic_DNA"/>
</dbReference>
<evidence type="ECO:0000256" key="6">
    <source>
        <dbReference type="ARBA" id="ARBA00022989"/>
    </source>
</evidence>
<evidence type="ECO:0000256" key="7">
    <source>
        <dbReference type="ARBA" id="ARBA00023010"/>
    </source>
</evidence>
<dbReference type="GO" id="GO:0008320">
    <property type="term" value="F:protein transmembrane transporter activity"/>
    <property type="evidence" value="ECO:0007669"/>
    <property type="project" value="UniProtKB-UniRule"/>
</dbReference>
<feature type="transmembrane region" description="Helical" evidence="9">
    <location>
        <begin position="26"/>
        <end position="45"/>
    </location>
</feature>
<dbReference type="GO" id="GO:0006605">
    <property type="term" value="P:protein targeting"/>
    <property type="evidence" value="ECO:0007669"/>
    <property type="project" value="UniProtKB-UniRule"/>
</dbReference>